<reference evidence="3 4" key="1">
    <citation type="submission" date="2020-08" db="EMBL/GenBank/DDBJ databases">
        <title>Sequencing the genomes of 1000 actinobacteria strains.</title>
        <authorList>
            <person name="Klenk H.-P."/>
        </authorList>
    </citation>
    <scope>NUCLEOTIDE SEQUENCE [LARGE SCALE GENOMIC DNA]</scope>
    <source>
        <strain evidence="3 4">DSM 46887</strain>
    </source>
</reference>
<organism evidence="3 4">
    <name type="scientific">Streptosporangium becharense</name>
    <dbReference type="NCBI Taxonomy" id="1816182"/>
    <lineage>
        <taxon>Bacteria</taxon>
        <taxon>Bacillati</taxon>
        <taxon>Actinomycetota</taxon>
        <taxon>Actinomycetes</taxon>
        <taxon>Streptosporangiales</taxon>
        <taxon>Streptosporangiaceae</taxon>
        <taxon>Streptosporangium</taxon>
    </lineage>
</organism>
<evidence type="ECO:0000313" key="3">
    <source>
        <dbReference type="EMBL" id="MBB5820850.1"/>
    </source>
</evidence>
<dbReference type="EMBL" id="JACHMP010000001">
    <property type="protein sequence ID" value="MBB5820850.1"/>
    <property type="molecule type" value="Genomic_DNA"/>
</dbReference>
<evidence type="ECO:0000256" key="2">
    <source>
        <dbReference type="SAM" id="Phobius"/>
    </source>
</evidence>
<keyword evidence="4" id="KW-1185">Reference proteome</keyword>
<sequence length="224" mass="23225">MSSGYPEGPSTNPDDWKSPYGTGPGQSPGYGRPAGDTQPAGYGQPSGHDPYARPSGYDPSSGYGQPSGHAPYGQSPGHDPSSGHGQRPYGYEQPQQGYPAPHNQTGGYPADYGRGYGEPGVYDQPYHGQGYAPGHPPQHGDEGTRTHAIVALVISIIMALSCFVSFGGTVGVILSAIALGKVDTDVRTARSLLKWTWISIAANVALLVLGILGIVFLGISSASV</sequence>
<feature type="region of interest" description="Disordered" evidence="1">
    <location>
        <begin position="1"/>
        <end position="143"/>
    </location>
</feature>
<keyword evidence="2" id="KW-0812">Transmembrane</keyword>
<feature type="compositionally biased region" description="Polar residues" evidence="1">
    <location>
        <begin position="1"/>
        <end position="13"/>
    </location>
</feature>
<feature type="transmembrane region" description="Helical" evidence="2">
    <location>
        <begin position="197"/>
        <end position="219"/>
    </location>
</feature>
<dbReference type="AlphaFoldDB" id="A0A7W9II53"/>
<keyword evidence="2" id="KW-0472">Membrane</keyword>
<evidence type="ECO:0000256" key="1">
    <source>
        <dbReference type="SAM" id="MobiDB-lite"/>
    </source>
</evidence>
<accession>A0A7W9II53</accession>
<proteinExistence type="predicted"/>
<comment type="caution">
    <text evidence="3">The sequence shown here is derived from an EMBL/GenBank/DDBJ whole genome shotgun (WGS) entry which is preliminary data.</text>
</comment>
<feature type="transmembrane region" description="Helical" evidence="2">
    <location>
        <begin position="148"/>
        <end position="177"/>
    </location>
</feature>
<protein>
    <recommendedName>
        <fullName evidence="5">DUF4190 domain-containing protein</fullName>
    </recommendedName>
</protein>
<evidence type="ECO:0000313" key="4">
    <source>
        <dbReference type="Proteomes" id="UP000540685"/>
    </source>
</evidence>
<evidence type="ECO:0008006" key="5">
    <source>
        <dbReference type="Google" id="ProtNLM"/>
    </source>
</evidence>
<dbReference type="RefSeq" id="WP_184547309.1">
    <property type="nucleotide sequence ID" value="NZ_JACHMP010000001.1"/>
</dbReference>
<name>A0A7W9II53_9ACTN</name>
<keyword evidence="2" id="KW-1133">Transmembrane helix</keyword>
<dbReference type="Proteomes" id="UP000540685">
    <property type="component" value="Unassembled WGS sequence"/>
</dbReference>
<gene>
    <name evidence="3" type="ORF">F4562_003912</name>
</gene>